<dbReference type="EMBL" id="GBRH01256685">
    <property type="protein sequence ID" value="JAD41210.1"/>
    <property type="molecule type" value="Transcribed_RNA"/>
</dbReference>
<organism evidence="1">
    <name type="scientific">Arundo donax</name>
    <name type="common">Giant reed</name>
    <name type="synonym">Donax arundinaceus</name>
    <dbReference type="NCBI Taxonomy" id="35708"/>
    <lineage>
        <taxon>Eukaryota</taxon>
        <taxon>Viridiplantae</taxon>
        <taxon>Streptophyta</taxon>
        <taxon>Embryophyta</taxon>
        <taxon>Tracheophyta</taxon>
        <taxon>Spermatophyta</taxon>
        <taxon>Magnoliopsida</taxon>
        <taxon>Liliopsida</taxon>
        <taxon>Poales</taxon>
        <taxon>Poaceae</taxon>
        <taxon>PACMAD clade</taxon>
        <taxon>Arundinoideae</taxon>
        <taxon>Arundineae</taxon>
        <taxon>Arundo</taxon>
    </lineage>
</organism>
<protein>
    <submittedName>
        <fullName evidence="1">Uncharacterized protein</fullName>
    </submittedName>
</protein>
<sequence length="26" mass="2858">MHNPNPNPNSNTLAYVSATSIIDHHI</sequence>
<name>A0A0A8ZWT4_ARUDO</name>
<dbReference type="AlphaFoldDB" id="A0A0A8ZWT4"/>
<reference evidence="1" key="1">
    <citation type="submission" date="2014-09" db="EMBL/GenBank/DDBJ databases">
        <authorList>
            <person name="Magalhaes I.L.F."/>
            <person name="Oliveira U."/>
            <person name="Santos F.R."/>
            <person name="Vidigal T.H.D.A."/>
            <person name="Brescovit A.D."/>
            <person name="Santos A.J."/>
        </authorList>
    </citation>
    <scope>NUCLEOTIDE SEQUENCE</scope>
    <source>
        <tissue evidence="1">Shoot tissue taken approximately 20 cm above the soil surface</tissue>
    </source>
</reference>
<accession>A0A0A8ZWT4</accession>
<proteinExistence type="predicted"/>
<evidence type="ECO:0000313" key="1">
    <source>
        <dbReference type="EMBL" id="JAD41210.1"/>
    </source>
</evidence>
<reference evidence="1" key="2">
    <citation type="journal article" date="2015" name="Data Brief">
        <title>Shoot transcriptome of the giant reed, Arundo donax.</title>
        <authorList>
            <person name="Barrero R.A."/>
            <person name="Guerrero F.D."/>
            <person name="Moolhuijzen P."/>
            <person name="Goolsby J.A."/>
            <person name="Tidwell J."/>
            <person name="Bellgard S.E."/>
            <person name="Bellgard M.I."/>
        </authorList>
    </citation>
    <scope>NUCLEOTIDE SEQUENCE</scope>
    <source>
        <tissue evidence="1">Shoot tissue taken approximately 20 cm above the soil surface</tissue>
    </source>
</reference>